<dbReference type="EMBL" id="FQWQ01000002">
    <property type="protein sequence ID" value="SHH25337.1"/>
    <property type="molecule type" value="Genomic_DNA"/>
</dbReference>
<evidence type="ECO:0000313" key="3">
    <source>
        <dbReference type="Proteomes" id="UP000184212"/>
    </source>
</evidence>
<organism evidence="2 3">
    <name type="scientific">Chryseolinea serpens</name>
    <dbReference type="NCBI Taxonomy" id="947013"/>
    <lineage>
        <taxon>Bacteria</taxon>
        <taxon>Pseudomonadati</taxon>
        <taxon>Bacteroidota</taxon>
        <taxon>Cytophagia</taxon>
        <taxon>Cytophagales</taxon>
        <taxon>Fulvivirgaceae</taxon>
        <taxon>Chryseolinea</taxon>
    </lineage>
</organism>
<name>A0A1M5RG57_9BACT</name>
<dbReference type="OrthoDB" id="823781at2"/>
<sequence>MKPILAILISLFSFGVFAQTKPAKAAKPAGGGGDCFKEWYTLFKERGANDVPDGTQEVIITLRSPDYSQCFMGKVEVAGGKLTGRLQVQKMDGSYDEFDKKVSSAYQNSEGVLKEELRDISNGMSASVTLTDGEIIRLFFYKYLADKPKANKKAPPPSALVKN</sequence>
<dbReference type="STRING" id="947013.SAMN04488109_3380"/>
<dbReference type="AlphaFoldDB" id="A0A1M5RG57"/>
<feature type="chain" id="PRO_5012702919" evidence="1">
    <location>
        <begin position="19"/>
        <end position="163"/>
    </location>
</feature>
<evidence type="ECO:0000256" key="1">
    <source>
        <dbReference type="SAM" id="SignalP"/>
    </source>
</evidence>
<keyword evidence="3" id="KW-1185">Reference proteome</keyword>
<proteinExistence type="predicted"/>
<gene>
    <name evidence="2" type="ORF">SAMN04488109_3380</name>
</gene>
<reference evidence="2 3" key="1">
    <citation type="submission" date="2016-11" db="EMBL/GenBank/DDBJ databases">
        <authorList>
            <person name="Jaros S."/>
            <person name="Januszkiewicz K."/>
            <person name="Wedrychowicz H."/>
        </authorList>
    </citation>
    <scope>NUCLEOTIDE SEQUENCE [LARGE SCALE GENOMIC DNA]</scope>
    <source>
        <strain evidence="2 3">DSM 24574</strain>
    </source>
</reference>
<dbReference type="RefSeq" id="WP_073136201.1">
    <property type="nucleotide sequence ID" value="NZ_FQWQ01000002.1"/>
</dbReference>
<feature type="signal peptide" evidence="1">
    <location>
        <begin position="1"/>
        <end position="18"/>
    </location>
</feature>
<evidence type="ECO:0000313" key="2">
    <source>
        <dbReference type="EMBL" id="SHH25337.1"/>
    </source>
</evidence>
<accession>A0A1M5RG57</accession>
<keyword evidence="1" id="KW-0732">Signal</keyword>
<dbReference type="Proteomes" id="UP000184212">
    <property type="component" value="Unassembled WGS sequence"/>
</dbReference>
<protein>
    <submittedName>
        <fullName evidence="2">Uncharacterized protein</fullName>
    </submittedName>
</protein>